<evidence type="ECO:0000313" key="3">
    <source>
        <dbReference type="Proteomes" id="UP000501168"/>
    </source>
</evidence>
<proteinExistence type="predicted"/>
<evidence type="ECO:0000259" key="1">
    <source>
        <dbReference type="Pfam" id="PF08279"/>
    </source>
</evidence>
<dbReference type="SUPFAM" id="SSF46785">
    <property type="entry name" value="Winged helix' DNA-binding domain"/>
    <property type="match status" value="1"/>
</dbReference>
<dbReference type="PANTHER" id="PTHR34580">
    <property type="match status" value="1"/>
</dbReference>
<dbReference type="KEGG" id="orb:IPMB12_01305"/>
<dbReference type="Proteomes" id="UP000501168">
    <property type="component" value="Chromosome"/>
</dbReference>
<dbReference type="PROSITE" id="PS52050">
    <property type="entry name" value="WYL"/>
    <property type="match status" value="1"/>
</dbReference>
<gene>
    <name evidence="2" type="ORF">IPMB12_01305</name>
</gene>
<dbReference type="EMBL" id="CP050253">
    <property type="protein sequence ID" value="QIQ20435.1"/>
    <property type="molecule type" value="Genomic_DNA"/>
</dbReference>
<dbReference type="PANTHER" id="PTHR34580:SF9">
    <property type="entry name" value="SLL5097 PROTEIN"/>
    <property type="match status" value="1"/>
</dbReference>
<keyword evidence="3" id="KW-1185">Reference proteome</keyword>
<feature type="domain" description="Helix-turn-helix type 11" evidence="1">
    <location>
        <begin position="6"/>
        <end position="58"/>
    </location>
</feature>
<dbReference type="InterPro" id="IPR013196">
    <property type="entry name" value="HTH_11"/>
</dbReference>
<accession>A0A6G9I897</accession>
<dbReference type="InterPro" id="IPR036390">
    <property type="entry name" value="WH_DNA-bd_sf"/>
</dbReference>
<dbReference type="RefSeq" id="WP_166914185.1">
    <property type="nucleotide sequence ID" value="NZ_CP050253.1"/>
</dbReference>
<sequence length="317" mass="37159">MKKILRLQQMQLFLNGKKKFTVQDIMQELQISRSTALRYIADMEEIGIPFYSERGRHGGFLIASTYQLAPIRFSADEIKAMLFAISSMDVFQSTPFKQQFSLINDKLKQVLPKEEQTAYHKLQKHLAVRTIKQIHKTLYLDTLLQHTLNKQNIRLTLTTGKVYSLRPVALWYESGKWFVAGYAFNVNDLRVIRCDLIARCQIETNNLQVPDSLTLDDYHLGNVNTLRQPQKQLMFYIHIQNEGLEHFYSRAFTHIQVQKTKQGTILSAPYHEEEFEYVLDYINGFSRYLIDIEPAELKQQYCEMVKTRLHKLQVVGE</sequence>
<reference evidence="2 3" key="1">
    <citation type="submission" date="2020-03" db="EMBL/GenBank/DDBJ databases">
        <title>Complete genome sequence of Orbus sp. IPMB12 (BCRC 80908).</title>
        <authorList>
            <person name="Lo W.-S."/>
            <person name="Chang T.-H."/>
            <person name="Kuo C.-H."/>
        </authorList>
    </citation>
    <scope>NUCLEOTIDE SEQUENCE [LARGE SCALE GENOMIC DNA]</scope>
    <source>
        <strain evidence="2 3">IPMB12</strain>
    </source>
</reference>
<protein>
    <submittedName>
        <fullName evidence="2">WYL domain-containing protein</fullName>
    </submittedName>
</protein>
<dbReference type="InParanoid" id="A0A6G9I897"/>
<dbReference type="Pfam" id="PF08279">
    <property type="entry name" value="HTH_11"/>
    <property type="match status" value="1"/>
</dbReference>
<dbReference type="AlphaFoldDB" id="A0A6G9I897"/>
<dbReference type="InterPro" id="IPR051534">
    <property type="entry name" value="CBASS_pafABC_assoc_protein"/>
</dbReference>
<evidence type="ECO:0000313" key="2">
    <source>
        <dbReference type="EMBL" id="QIQ20435.1"/>
    </source>
</evidence>
<organism evidence="2 3">
    <name type="scientific">Zophobihabitans entericus</name>
    <dbReference type="NCBI Taxonomy" id="1635327"/>
    <lineage>
        <taxon>Bacteria</taxon>
        <taxon>Pseudomonadati</taxon>
        <taxon>Pseudomonadota</taxon>
        <taxon>Gammaproteobacteria</taxon>
        <taxon>Orbales</taxon>
        <taxon>Orbaceae</taxon>
        <taxon>Zophobihabitans</taxon>
    </lineage>
</organism>
<name>A0A6G9I897_9GAMM</name>